<comment type="caution">
    <text evidence="1">The sequence shown here is derived from an EMBL/GenBank/DDBJ whole genome shotgun (WGS) entry which is preliminary data.</text>
</comment>
<dbReference type="AlphaFoldDB" id="A0A2G9F7F7"/>
<organism evidence="1 2">
    <name type="scientific">Fusobacterium animalis</name>
    <dbReference type="NCBI Taxonomy" id="76859"/>
    <lineage>
        <taxon>Bacteria</taxon>
        <taxon>Fusobacteriati</taxon>
        <taxon>Fusobacteriota</taxon>
        <taxon>Fusobacteriia</taxon>
        <taxon>Fusobacteriales</taxon>
        <taxon>Fusobacteriaceae</taxon>
        <taxon>Fusobacterium</taxon>
    </lineage>
</organism>
<evidence type="ECO:0000313" key="1">
    <source>
        <dbReference type="EMBL" id="PIM89005.1"/>
    </source>
</evidence>
<evidence type="ECO:0000313" key="2">
    <source>
        <dbReference type="Proteomes" id="UP000230719"/>
    </source>
</evidence>
<name>A0A2G9F7F7_9FUSO</name>
<protein>
    <recommendedName>
        <fullName evidence="3">Riboflavin synthase subunit alpha</fullName>
    </recommendedName>
</protein>
<accession>A0A2G9F7F7</accession>
<dbReference type="EMBL" id="NPND01000038">
    <property type="protein sequence ID" value="PIM89005.1"/>
    <property type="molecule type" value="Genomic_DNA"/>
</dbReference>
<dbReference type="Proteomes" id="UP000230719">
    <property type="component" value="Unassembled WGS sequence"/>
</dbReference>
<reference evidence="1 2" key="1">
    <citation type="submission" date="2017-08" db="EMBL/GenBank/DDBJ databases">
        <title>Analysis of Fusobacterium persistence and antibiotic response in human colorectal.</title>
        <authorList>
            <person name="Bullman S."/>
        </authorList>
    </citation>
    <scope>NUCLEOTIDE SEQUENCE [LARGE SCALE GENOMIC DNA]</scope>
    <source>
        <strain evidence="1 2">P2_CP</strain>
    </source>
</reference>
<evidence type="ECO:0008006" key="3">
    <source>
        <dbReference type="Google" id="ProtNLM"/>
    </source>
</evidence>
<sequence length="68" mass="8026">MNEVSLVNLQRILDFLSLRNLASNELFFISFVSLQQPHFFTSFPSLNVVWLIKIIINVNNNYQLLDHF</sequence>
<gene>
    <name evidence="1" type="ORF">CI114_09970</name>
</gene>
<proteinExistence type="predicted"/>